<protein>
    <submittedName>
        <fullName evidence="1">Uncharacterized protein</fullName>
    </submittedName>
</protein>
<evidence type="ECO:0000313" key="2">
    <source>
        <dbReference type="Proteomes" id="UP000184278"/>
    </source>
</evidence>
<accession>A0A1M6FHI3</accession>
<dbReference type="Proteomes" id="UP000184278">
    <property type="component" value="Unassembled WGS sequence"/>
</dbReference>
<evidence type="ECO:0000313" key="1">
    <source>
        <dbReference type="EMBL" id="SHI97089.1"/>
    </source>
</evidence>
<reference evidence="2" key="1">
    <citation type="submission" date="2016-11" db="EMBL/GenBank/DDBJ databases">
        <authorList>
            <person name="Varghese N."/>
            <person name="Submissions S."/>
        </authorList>
    </citation>
    <scope>NUCLEOTIDE SEQUENCE [LARGE SCALE GENOMIC DNA]</scope>
    <source>
        <strain evidence="2">DSM 3071</strain>
    </source>
</reference>
<dbReference type="RefSeq" id="WP_073390262.1">
    <property type="nucleotide sequence ID" value="NZ_FQXK01000051.1"/>
</dbReference>
<dbReference type="GeneID" id="89512018"/>
<dbReference type="AlphaFoldDB" id="A0A1M6FHI3"/>
<gene>
    <name evidence="1" type="ORF">SAMN02745229_03914</name>
</gene>
<keyword evidence="2" id="KW-1185">Reference proteome</keyword>
<dbReference type="EMBL" id="FQXK01000051">
    <property type="protein sequence ID" value="SHI97089.1"/>
    <property type="molecule type" value="Genomic_DNA"/>
</dbReference>
<sequence>MFDVFSIFKKKPAPKTERKPLNLPEVPADKMNPADIVQMLSEGTPIWTWTSIMDKYNYTAMLNMQGNCLDGFAMFRKEEDLLIKYVGVIGSDKKMIMKITEVQLFKNSNIMELFETELKDAYRVYYDDEHLTENLSFFCYDVTYDEMKKYLEGNRVMYISEDHFMKKPEAVTAESEEEAEV</sequence>
<organism evidence="1 2">
    <name type="scientific">Butyrivibrio fibrisolvens DSM 3071</name>
    <dbReference type="NCBI Taxonomy" id="1121131"/>
    <lineage>
        <taxon>Bacteria</taxon>
        <taxon>Bacillati</taxon>
        <taxon>Bacillota</taxon>
        <taxon>Clostridia</taxon>
        <taxon>Lachnospirales</taxon>
        <taxon>Lachnospiraceae</taxon>
        <taxon>Butyrivibrio</taxon>
    </lineage>
</organism>
<name>A0A1M6FHI3_BUTFI</name>
<proteinExistence type="predicted"/>